<evidence type="ECO:0000313" key="2">
    <source>
        <dbReference type="Proteomes" id="UP001595632"/>
    </source>
</evidence>
<proteinExistence type="predicted"/>
<comment type="caution">
    <text evidence="1">The sequence shown here is derived from an EMBL/GenBank/DDBJ whole genome shotgun (WGS) entry which is preliminary data.</text>
</comment>
<evidence type="ECO:0000313" key="1">
    <source>
        <dbReference type="EMBL" id="MFC3145704.1"/>
    </source>
</evidence>
<gene>
    <name evidence="1" type="ORF">ACFOGP_23480</name>
</gene>
<reference evidence="2" key="1">
    <citation type="journal article" date="2019" name="Int. J. Syst. Evol. Microbiol.">
        <title>The Global Catalogue of Microorganisms (GCM) 10K type strain sequencing project: providing services to taxonomists for standard genome sequencing and annotation.</title>
        <authorList>
            <consortium name="The Broad Institute Genomics Platform"/>
            <consortium name="The Broad Institute Genome Sequencing Center for Infectious Disease"/>
            <person name="Wu L."/>
            <person name="Ma J."/>
        </authorList>
    </citation>
    <scope>NUCLEOTIDE SEQUENCE [LARGE SCALE GENOMIC DNA]</scope>
    <source>
        <strain evidence="2">KCTC 52366</strain>
    </source>
</reference>
<accession>A0ABV7GZT2</accession>
<keyword evidence="2" id="KW-1185">Reference proteome</keyword>
<protein>
    <submittedName>
        <fullName evidence="1">Uncharacterized protein</fullName>
    </submittedName>
</protein>
<dbReference type="EMBL" id="JBHRTB010000010">
    <property type="protein sequence ID" value="MFC3145704.1"/>
    <property type="molecule type" value="Genomic_DNA"/>
</dbReference>
<sequence length="87" mass="9862">MQMLCRIAFEDFDRWKSAFDDDAERRGQAGLTVLQIWREAGSADSAWVLFGINDAKKARAYVDGLRTDLMEGRAGITSSEYHMLDTL</sequence>
<dbReference type="Proteomes" id="UP001595632">
    <property type="component" value="Unassembled WGS sequence"/>
</dbReference>
<name>A0ABV7GZT2_9RHOB</name>
<organism evidence="1 2">
    <name type="scientific">Psychromarinibacter halotolerans</name>
    <dbReference type="NCBI Taxonomy" id="1775175"/>
    <lineage>
        <taxon>Bacteria</taxon>
        <taxon>Pseudomonadati</taxon>
        <taxon>Pseudomonadota</taxon>
        <taxon>Alphaproteobacteria</taxon>
        <taxon>Rhodobacterales</taxon>
        <taxon>Paracoccaceae</taxon>
        <taxon>Psychromarinibacter</taxon>
    </lineage>
</organism>
<dbReference type="RefSeq" id="WP_275632655.1">
    <property type="nucleotide sequence ID" value="NZ_JARGYD010000003.1"/>
</dbReference>